<name>A0A9P6LRQ8_9FUNG</name>
<organism evidence="5 6">
    <name type="scientific">Modicella reniformis</name>
    <dbReference type="NCBI Taxonomy" id="1440133"/>
    <lineage>
        <taxon>Eukaryota</taxon>
        <taxon>Fungi</taxon>
        <taxon>Fungi incertae sedis</taxon>
        <taxon>Mucoromycota</taxon>
        <taxon>Mortierellomycotina</taxon>
        <taxon>Mortierellomycetes</taxon>
        <taxon>Mortierellales</taxon>
        <taxon>Mortierellaceae</taxon>
        <taxon>Modicella</taxon>
    </lineage>
</organism>
<gene>
    <name evidence="5" type="ORF">BGZ65_009058</name>
</gene>
<protein>
    <recommendedName>
        <fullName evidence="7">Galactose oxidase</fullName>
    </recommendedName>
</protein>
<keyword evidence="6" id="KW-1185">Reference proteome</keyword>
<evidence type="ECO:0000256" key="2">
    <source>
        <dbReference type="ARBA" id="ARBA00022737"/>
    </source>
</evidence>
<dbReference type="Proteomes" id="UP000749646">
    <property type="component" value="Unassembled WGS sequence"/>
</dbReference>
<keyword evidence="4" id="KW-0812">Transmembrane</keyword>
<dbReference type="InterPro" id="IPR015915">
    <property type="entry name" value="Kelch-typ_b-propeller"/>
</dbReference>
<dbReference type="OrthoDB" id="432528at2759"/>
<proteinExistence type="predicted"/>
<feature type="region of interest" description="Disordered" evidence="3">
    <location>
        <begin position="463"/>
        <end position="500"/>
    </location>
</feature>
<dbReference type="PANTHER" id="PTHR46093">
    <property type="entry name" value="ACYL-COA-BINDING DOMAIN-CONTAINING PROTEIN 5"/>
    <property type="match status" value="1"/>
</dbReference>
<keyword evidence="2" id="KW-0677">Repeat</keyword>
<accession>A0A9P6LRQ8</accession>
<dbReference type="AlphaFoldDB" id="A0A9P6LRQ8"/>
<dbReference type="PANTHER" id="PTHR46093:SF18">
    <property type="entry name" value="FIBRONECTIN TYPE-III DOMAIN-CONTAINING PROTEIN"/>
    <property type="match status" value="1"/>
</dbReference>
<dbReference type="EMBL" id="JAAAHW010010741">
    <property type="protein sequence ID" value="KAF9923182.1"/>
    <property type="molecule type" value="Genomic_DNA"/>
</dbReference>
<evidence type="ECO:0000313" key="6">
    <source>
        <dbReference type="Proteomes" id="UP000749646"/>
    </source>
</evidence>
<reference evidence="5" key="1">
    <citation type="journal article" date="2020" name="Fungal Divers.">
        <title>Resolving the Mortierellaceae phylogeny through synthesis of multi-gene phylogenetics and phylogenomics.</title>
        <authorList>
            <person name="Vandepol N."/>
            <person name="Liber J."/>
            <person name="Desiro A."/>
            <person name="Na H."/>
            <person name="Kennedy M."/>
            <person name="Barry K."/>
            <person name="Grigoriev I.V."/>
            <person name="Miller A.N."/>
            <person name="O'Donnell K."/>
            <person name="Stajich J.E."/>
            <person name="Bonito G."/>
        </authorList>
    </citation>
    <scope>NUCLEOTIDE SEQUENCE</scope>
    <source>
        <strain evidence="5">MES-2147</strain>
    </source>
</reference>
<dbReference type="Gene3D" id="2.120.10.80">
    <property type="entry name" value="Kelch-type beta propeller"/>
    <property type="match status" value="2"/>
</dbReference>
<keyword evidence="1" id="KW-0880">Kelch repeat</keyword>
<comment type="caution">
    <text evidence="5">The sequence shown here is derived from an EMBL/GenBank/DDBJ whole genome shotgun (WGS) entry which is preliminary data.</text>
</comment>
<evidence type="ECO:0000256" key="3">
    <source>
        <dbReference type="SAM" id="MobiDB-lite"/>
    </source>
</evidence>
<feature type="transmembrane region" description="Helical" evidence="4">
    <location>
        <begin position="363"/>
        <end position="387"/>
    </location>
</feature>
<dbReference type="Pfam" id="PF24681">
    <property type="entry name" value="Kelch_KLHDC2_KLHL20_DRC7"/>
    <property type="match status" value="1"/>
</dbReference>
<evidence type="ECO:0000313" key="5">
    <source>
        <dbReference type="EMBL" id="KAF9923182.1"/>
    </source>
</evidence>
<sequence>MPQAISSSFFIVFILLTHILTLQLIISFTDSSSSVHAQQTFRPIPVNGSCSTFVEQEGLYVIGGSSSDAAPVAQSFMLDLSVSWNTSDPVFKKLTDAPAPGVMTCAVTSNGQQLFTQGEGTAHIYNIKSASWESLSGINFNPGLRTAAVTNPVSGVIYVPNGGKTETIDMAPNFNETRYFTAAWSVLLQGMLLALPKMDSIYTFTPGTGNPGDSMKGRWDTRATGGDIPFPRNMSCLVPAYDGSKIILFGGSDDSDKKLYSSIYLLDVATMNWTRGADSPDQFERASSACAVSGHQFIAWGGVNGKDLLNTTLVYNIKMNTWNSSYMAPSLPEPSISATITTQLTPPSETPESNNNTSSDDRILIIVIVVTTGVLLVMIVAIIFLCLRRANKLDPEDHQSSFGSQNVKCGINICDKVVLPRPRNPAKISPVEQRSCVFSKNNRLHQGSVGARPLSEHPHAIIEEEEEENSLIDRDEQRASSRACRSPQHPQTSSDHDTSHLTYLDLNTVHDHSSLDYQVENNSNS</sequence>
<evidence type="ECO:0008006" key="7">
    <source>
        <dbReference type="Google" id="ProtNLM"/>
    </source>
</evidence>
<evidence type="ECO:0000256" key="4">
    <source>
        <dbReference type="SAM" id="Phobius"/>
    </source>
</evidence>
<keyword evidence="4" id="KW-1133">Transmembrane helix</keyword>
<dbReference type="InterPro" id="IPR011043">
    <property type="entry name" value="Gal_Oxase/kelch_b-propeller"/>
</dbReference>
<keyword evidence="4" id="KW-0472">Membrane</keyword>
<evidence type="ECO:0000256" key="1">
    <source>
        <dbReference type="ARBA" id="ARBA00022441"/>
    </source>
</evidence>
<dbReference type="SUPFAM" id="SSF50965">
    <property type="entry name" value="Galactose oxidase, central domain"/>
    <property type="match status" value="1"/>
</dbReference>